<dbReference type="InterPro" id="IPR009009">
    <property type="entry name" value="RlpA-like_DPBB"/>
</dbReference>
<feature type="domain" description="RlpA-like protein double-psi beta-barrel" evidence="2">
    <location>
        <begin position="19"/>
        <end position="110"/>
    </location>
</feature>
<accession>A0A7C9V1Q2</accession>
<dbReference type="InterPro" id="IPR036908">
    <property type="entry name" value="RlpA-like_sf"/>
</dbReference>
<proteinExistence type="inferred from homology"/>
<comment type="caution">
    <text evidence="3">The sequence shown here is derived from an EMBL/GenBank/DDBJ whole genome shotgun (WGS) entry which is preliminary data.</text>
</comment>
<dbReference type="InterPro" id="IPR012997">
    <property type="entry name" value="RplA"/>
</dbReference>
<dbReference type="Proteomes" id="UP000480684">
    <property type="component" value="Unassembled WGS sequence"/>
</dbReference>
<evidence type="ECO:0000256" key="1">
    <source>
        <dbReference type="RuleBase" id="RU003495"/>
    </source>
</evidence>
<keyword evidence="4" id="KW-1185">Reference proteome</keyword>
<dbReference type="SUPFAM" id="SSF50685">
    <property type="entry name" value="Barwin-like endoglucanases"/>
    <property type="match status" value="1"/>
</dbReference>
<sequence length="121" mass="12888">MAVAGLALLSGEIQAGEVARATWYGGAYAGRPTASGEKFDPWAMTAAHPTLPLGTLVEVRRLTKNSRNGEYHSVVVRINDRMPGKAGRIDLSEGAARALRFRDLGGGPVEITPLKLFADAR</sequence>
<dbReference type="Gene3D" id="2.40.40.10">
    <property type="entry name" value="RlpA-like domain"/>
    <property type="match status" value="1"/>
</dbReference>
<evidence type="ECO:0000313" key="4">
    <source>
        <dbReference type="Proteomes" id="UP000480684"/>
    </source>
</evidence>
<dbReference type="NCBIfam" id="TIGR00413">
    <property type="entry name" value="rlpA"/>
    <property type="match status" value="1"/>
</dbReference>
<protein>
    <submittedName>
        <fullName evidence="3">Septal ring lytic transglycosylase RlpA family protein</fullName>
    </submittedName>
</protein>
<reference evidence="3 4" key="1">
    <citation type="submission" date="2020-02" db="EMBL/GenBank/DDBJ databases">
        <authorList>
            <person name="Dziuba M."/>
            <person name="Kuznetsov B."/>
            <person name="Mardanov A."/>
            <person name="Ravin N."/>
            <person name="Grouzdev D."/>
        </authorList>
    </citation>
    <scope>NUCLEOTIDE SEQUENCE [LARGE SCALE GENOMIC DNA]</scope>
    <source>
        <strain evidence="3 4">SpK</strain>
    </source>
</reference>
<dbReference type="AlphaFoldDB" id="A0A7C9V1Q2"/>
<dbReference type="EMBL" id="JAAIYP010000044">
    <property type="protein sequence ID" value="NFV81811.1"/>
    <property type="molecule type" value="Genomic_DNA"/>
</dbReference>
<dbReference type="PANTHER" id="PTHR34183">
    <property type="entry name" value="ENDOLYTIC PEPTIDOGLYCAN TRANSGLYCOSYLASE RLPA"/>
    <property type="match status" value="1"/>
</dbReference>
<dbReference type="Pfam" id="PF03330">
    <property type="entry name" value="DPBB_1"/>
    <property type="match status" value="1"/>
</dbReference>
<comment type="similarity">
    <text evidence="1">Belongs to the RlpA family.</text>
</comment>
<gene>
    <name evidence="3" type="ORF">G4223_16995</name>
</gene>
<dbReference type="CDD" id="cd22268">
    <property type="entry name" value="DPBB_RlpA-like"/>
    <property type="match status" value="1"/>
</dbReference>
<organism evidence="3 4">
    <name type="scientific">Magnetospirillum aberrantis SpK</name>
    <dbReference type="NCBI Taxonomy" id="908842"/>
    <lineage>
        <taxon>Bacteria</taxon>
        <taxon>Pseudomonadati</taxon>
        <taxon>Pseudomonadota</taxon>
        <taxon>Alphaproteobacteria</taxon>
        <taxon>Rhodospirillales</taxon>
        <taxon>Rhodospirillaceae</taxon>
        <taxon>Magnetospirillum</taxon>
    </lineage>
</organism>
<name>A0A7C9V1Q2_9PROT</name>
<evidence type="ECO:0000259" key="2">
    <source>
        <dbReference type="Pfam" id="PF03330"/>
    </source>
</evidence>
<dbReference type="PANTHER" id="PTHR34183:SF8">
    <property type="entry name" value="ENDOLYTIC PEPTIDOGLYCAN TRANSGLYCOSYLASE RLPA-RELATED"/>
    <property type="match status" value="1"/>
</dbReference>
<evidence type="ECO:0000313" key="3">
    <source>
        <dbReference type="EMBL" id="NFV81811.1"/>
    </source>
</evidence>